<evidence type="ECO:0000313" key="5">
    <source>
        <dbReference type="EMBL" id="OQV15569.1"/>
    </source>
</evidence>
<reference evidence="6" key="1">
    <citation type="submission" date="2017-01" db="EMBL/GenBank/DDBJ databases">
        <title>Comparative genomics of anhydrobiosis in the tardigrade Hypsibius dujardini.</title>
        <authorList>
            <person name="Yoshida Y."/>
            <person name="Koutsovoulos G."/>
            <person name="Laetsch D."/>
            <person name="Stevens L."/>
            <person name="Kumar S."/>
            <person name="Horikawa D."/>
            <person name="Ishino K."/>
            <person name="Komine S."/>
            <person name="Tomita M."/>
            <person name="Blaxter M."/>
            <person name="Arakawa K."/>
        </authorList>
    </citation>
    <scope>NUCLEOTIDE SEQUENCE [LARGE SCALE GENOMIC DNA]</scope>
    <source>
        <strain evidence="6">Z151</strain>
    </source>
</reference>
<feature type="region of interest" description="Disordered" evidence="4">
    <location>
        <begin position="264"/>
        <end position="284"/>
    </location>
</feature>
<comment type="caution">
    <text evidence="5">The sequence shown here is derived from an EMBL/GenBank/DDBJ whole genome shotgun (WGS) entry which is preliminary data.</text>
</comment>
<feature type="compositionally biased region" description="Acidic residues" evidence="4">
    <location>
        <begin position="29"/>
        <end position="41"/>
    </location>
</feature>
<proteinExistence type="inferred from homology"/>
<protein>
    <submittedName>
        <fullName evidence="5">SH3 domain-binding protein 5-like</fullName>
    </submittedName>
</protein>
<dbReference type="PANTHER" id="PTHR19423:SF1">
    <property type="entry name" value="SH3 DOMAIN-BINDING PROTEIN 5"/>
    <property type="match status" value="1"/>
</dbReference>
<dbReference type="Pfam" id="PF05276">
    <property type="entry name" value="SH3BP5"/>
    <property type="match status" value="1"/>
</dbReference>
<feature type="compositionally biased region" description="Polar residues" evidence="4">
    <location>
        <begin position="268"/>
        <end position="284"/>
    </location>
</feature>
<keyword evidence="2 3" id="KW-0175">Coiled coil</keyword>
<evidence type="ECO:0000256" key="2">
    <source>
        <dbReference type="ARBA" id="ARBA00023054"/>
    </source>
</evidence>
<feature type="coiled-coil region" evidence="3">
    <location>
        <begin position="46"/>
        <end position="73"/>
    </location>
</feature>
<dbReference type="Proteomes" id="UP000192578">
    <property type="component" value="Unassembled WGS sequence"/>
</dbReference>
<dbReference type="EMBL" id="MTYJ01000087">
    <property type="protein sequence ID" value="OQV15569.1"/>
    <property type="molecule type" value="Genomic_DNA"/>
</dbReference>
<evidence type="ECO:0000256" key="1">
    <source>
        <dbReference type="ARBA" id="ARBA00007796"/>
    </source>
</evidence>
<evidence type="ECO:0000313" key="6">
    <source>
        <dbReference type="Proteomes" id="UP000192578"/>
    </source>
</evidence>
<accession>A0A1W0WK63</accession>
<keyword evidence="6" id="KW-1185">Reference proteome</keyword>
<dbReference type="OrthoDB" id="446789at2759"/>
<dbReference type="PANTHER" id="PTHR19423">
    <property type="entry name" value="SH3 DOMAIN-BINDING PROTEIN 5"/>
    <property type="match status" value="1"/>
</dbReference>
<feature type="region of interest" description="Disordered" evidence="4">
    <location>
        <begin position="332"/>
        <end position="358"/>
    </location>
</feature>
<dbReference type="GO" id="GO:0004860">
    <property type="term" value="F:protein kinase inhibitor activity"/>
    <property type="evidence" value="ECO:0007669"/>
    <property type="project" value="TreeGrafter"/>
</dbReference>
<feature type="region of interest" description="Disordered" evidence="4">
    <location>
        <begin position="301"/>
        <end position="320"/>
    </location>
</feature>
<organism evidence="5 6">
    <name type="scientific">Hypsibius exemplaris</name>
    <name type="common">Freshwater tardigrade</name>
    <dbReference type="NCBI Taxonomy" id="2072580"/>
    <lineage>
        <taxon>Eukaryota</taxon>
        <taxon>Metazoa</taxon>
        <taxon>Ecdysozoa</taxon>
        <taxon>Tardigrada</taxon>
        <taxon>Eutardigrada</taxon>
        <taxon>Parachela</taxon>
        <taxon>Hypsibioidea</taxon>
        <taxon>Hypsibiidae</taxon>
        <taxon>Hypsibius</taxon>
    </lineage>
</organism>
<evidence type="ECO:0000256" key="4">
    <source>
        <dbReference type="SAM" id="MobiDB-lite"/>
    </source>
</evidence>
<dbReference type="InterPro" id="IPR007940">
    <property type="entry name" value="SH3BP5"/>
</dbReference>
<feature type="region of interest" description="Disordered" evidence="4">
    <location>
        <begin position="1"/>
        <end position="44"/>
    </location>
</feature>
<evidence type="ECO:0000256" key="3">
    <source>
        <dbReference type="SAM" id="Coils"/>
    </source>
</evidence>
<name>A0A1W0WK63_HYPEX</name>
<sequence length="449" mass="50077">MPLEDVQSLQSDVDSIGLGDLDQTSIPEEGAEDSEEEEAGDLDPRVQVELEKLNEATDVINKYEAQLDEAKAAGRHAFCDMTRKLQELAEKLGKCIQKSRPYYEARVELKKAQTELQQAALLFEKANASLKASKEIVKLTEEGLTRQGGKLDETWQEMLNYSTKKVAQCEGDVRLRQRDHWQASKVCAETEIKVRLLEKKFKSSINKSKSYYELRSQMNHFVEREKLRVHQLEQSIAHAKSAYSEGLTALEGISEQIHLKRLRRKESLTQQRDSGCGTISDSASVNDASSLDVASLADTNLPEHLLPPTSQTPPRPSSKQQAMLDNLHDLFSSQPTKQQPREKCTEDPLSSLSELLPRSRLPSAIDQSVTQSATAAAAAQQSYPLLNALEKELNRLQLEQQTAPKKRALQTVTSVDSAMDSGSEECGEEFDAPNDETIQGLHLENGLNF</sequence>
<feature type="compositionally biased region" description="Low complexity" evidence="4">
    <location>
        <begin position="348"/>
        <end position="358"/>
    </location>
</feature>
<comment type="similarity">
    <text evidence="1">Belongs to the SH3BP5 family.</text>
</comment>
<dbReference type="GO" id="GO:0035556">
    <property type="term" value="P:intracellular signal transduction"/>
    <property type="evidence" value="ECO:0007669"/>
    <property type="project" value="InterPro"/>
</dbReference>
<dbReference type="AlphaFoldDB" id="A0A1W0WK63"/>
<gene>
    <name evidence="5" type="ORF">BV898_10287</name>
</gene>
<dbReference type="GO" id="GO:0005737">
    <property type="term" value="C:cytoplasm"/>
    <property type="evidence" value="ECO:0007669"/>
    <property type="project" value="TreeGrafter"/>
</dbReference>